<reference evidence="11 12" key="1">
    <citation type="journal article" date="2016" name="DNA Res.">
        <title>The draft genome of MD-2 pineapple using hybrid error correction of long reads.</title>
        <authorList>
            <person name="Redwan R.M."/>
            <person name="Saidin A."/>
            <person name="Kumar S.V."/>
        </authorList>
    </citation>
    <scope>NUCLEOTIDE SEQUENCE [LARGE SCALE GENOMIC DNA]</scope>
    <source>
        <strain evidence="12">cv. MD2</strain>
        <tissue evidence="11">Leaf</tissue>
    </source>
</reference>
<feature type="domain" description="Trichome birefringence-like N-terminal" evidence="10">
    <location>
        <begin position="10"/>
        <end position="42"/>
    </location>
</feature>
<dbReference type="GO" id="GO:0000139">
    <property type="term" value="C:Golgi membrane"/>
    <property type="evidence" value="ECO:0007669"/>
    <property type="project" value="UniProtKB-SubCell"/>
</dbReference>
<dbReference type="PANTHER" id="PTHR32285:SF18">
    <property type="entry name" value="PROTEIN TRICHOME BIREFRINGENCE-LIKE 18"/>
    <property type="match status" value="1"/>
</dbReference>
<dbReference type="EMBL" id="LSRQ01000566">
    <property type="protein sequence ID" value="OAY81957.1"/>
    <property type="molecule type" value="Genomic_DNA"/>
</dbReference>
<dbReference type="Pfam" id="PF13839">
    <property type="entry name" value="PC-Esterase"/>
    <property type="match status" value="1"/>
</dbReference>
<evidence type="ECO:0000259" key="9">
    <source>
        <dbReference type="Pfam" id="PF13839"/>
    </source>
</evidence>
<organism evidence="11 12">
    <name type="scientific">Ananas comosus</name>
    <name type="common">Pineapple</name>
    <name type="synonym">Ananas ananas</name>
    <dbReference type="NCBI Taxonomy" id="4615"/>
    <lineage>
        <taxon>Eukaryota</taxon>
        <taxon>Viridiplantae</taxon>
        <taxon>Streptophyta</taxon>
        <taxon>Embryophyta</taxon>
        <taxon>Tracheophyta</taxon>
        <taxon>Spermatophyta</taxon>
        <taxon>Magnoliopsida</taxon>
        <taxon>Liliopsida</taxon>
        <taxon>Poales</taxon>
        <taxon>Bromeliaceae</taxon>
        <taxon>Bromelioideae</taxon>
        <taxon>Ananas</taxon>
    </lineage>
</organism>
<dbReference type="Pfam" id="PF14416">
    <property type="entry name" value="PMR5N"/>
    <property type="match status" value="1"/>
</dbReference>
<gene>
    <name evidence="11" type="ORF">ACMD2_09703</name>
</gene>
<evidence type="ECO:0000256" key="8">
    <source>
        <dbReference type="ARBA" id="ARBA00023136"/>
    </source>
</evidence>
<evidence type="ECO:0000256" key="2">
    <source>
        <dbReference type="ARBA" id="ARBA00007727"/>
    </source>
</evidence>
<keyword evidence="8" id="KW-0472">Membrane</keyword>
<keyword evidence="6" id="KW-1133">Transmembrane helix</keyword>
<keyword evidence="3" id="KW-0808">Transferase</keyword>
<dbReference type="InterPro" id="IPR025846">
    <property type="entry name" value="TBL_N"/>
</dbReference>
<evidence type="ECO:0000256" key="4">
    <source>
        <dbReference type="ARBA" id="ARBA00022692"/>
    </source>
</evidence>
<evidence type="ECO:0000256" key="3">
    <source>
        <dbReference type="ARBA" id="ARBA00022679"/>
    </source>
</evidence>
<dbReference type="STRING" id="4615.A0A199VXI0"/>
<evidence type="ECO:0000256" key="5">
    <source>
        <dbReference type="ARBA" id="ARBA00022968"/>
    </source>
</evidence>
<accession>A0A199VXI0</accession>
<evidence type="ECO:0000313" key="11">
    <source>
        <dbReference type="EMBL" id="OAY81957.1"/>
    </source>
</evidence>
<comment type="similarity">
    <text evidence="2">Belongs to the PC-esterase family. TBL subfamily.</text>
</comment>
<evidence type="ECO:0000256" key="6">
    <source>
        <dbReference type="ARBA" id="ARBA00022989"/>
    </source>
</evidence>
<proteinExistence type="inferred from homology"/>
<evidence type="ECO:0000313" key="12">
    <source>
        <dbReference type="Proteomes" id="UP000092600"/>
    </source>
</evidence>
<keyword evidence="4" id="KW-0812">Transmembrane</keyword>
<feature type="domain" description="Trichome birefringence-like C-terminal" evidence="9">
    <location>
        <begin position="152"/>
        <end position="209"/>
    </location>
</feature>
<name>A0A199VXI0_ANACO</name>
<sequence>MPSSVPNKFNTCPIITQTQNCQVNGRPDKEYVNYRWNPDGCDLPRFDAKKFLELMRHKTLAFESDGISCLHSVVLPLDLNIDRSRLVLVAREPNQRSLGISPQWDRPGLHGLASEIRRPRPLFRPLVCQTLWWPKEFGTMPVNNTRPVTELARGGAKLRFMDITEPFAYRPDGHPGPYRNTDPKKPPPQDCLHWCMPGAIDTWNEFLLEIIRREYEGAGN</sequence>
<evidence type="ECO:0000256" key="7">
    <source>
        <dbReference type="ARBA" id="ARBA00023034"/>
    </source>
</evidence>
<dbReference type="Proteomes" id="UP000092600">
    <property type="component" value="Unassembled WGS sequence"/>
</dbReference>
<evidence type="ECO:0000256" key="1">
    <source>
        <dbReference type="ARBA" id="ARBA00004323"/>
    </source>
</evidence>
<dbReference type="InterPro" id="IPR029962">
    <property type="entry name" value="TBL"/>
</dbReference>
<keyword evidence="5" id="KW-0735">Signal-anchor</keyword>
<comment type="caution">
    <text evidence="11">The sequence shown here is derived from an EMBL/GenBank/DDBJ whole genome shotgun (WGS) entry which is preliminary data.</text>
</comment>
<dbReference type="InterPro" id="IPR026057">
    <property type="entry name" value="TBL_C"/>
</dbReference>
<keyword evidence="7" id="KW-0333">Golgi apparatus</keyword>
<dbReference type="GO" id="GO:1990538">
    <property type="term" value="F:xylan O-acetyltransferase activity"/>
    <property type="evidence" value="ECO:0007669"/>
    <property type="project" value="UniProtKB-ARBA"/>
</dbReference>
<protein>
    <submittedName>
        <fullName evidence="11">Protein YLS7</fullName>
    </submittedName>
</protein>
<dbReference type="PANTHER" id="PTHR32285">
    <property type="entry name" value="PROTEIN TRICHOME BIREFRINGENCE-LIKE 9-RELATED"/>
    <property type="match status" value="1"/>
</dbReference>
<comment type="subcellular location">
    <subcellularLocation>
        <location evidence="1">Golgi apparatus membrane</location>
        <topology evidence="1">Single-pass type II membrane protein</topology>
    </subcellularLocation>
</comment>
<dbReference type="AlphaFoldDB" id="A0A199VXI0"/>
<evidence type="ECO:0000259" key="10">
    <source>
        <dbReference type="Pfam" id="PF14416"/>
    </source>
</evidence>